<dbReference type="OrthoDB" id="9892187at2"/>
<keyword evidence="3" id="KW-1185">Reference proteome</keyword>
<keyword evidence="1" id="KW-0812">Transmembrane</keyword>
<protein>
    <submittedName>
        <fullName evidence="2">Uncharacterized protein</fullName>
    </submittedName>
</protein>
<evidence type="ECO:0000256" key="1">
    <source>
        <dbReference type="SAM" id="Phobius"/>
    </source>
</evidence>
<evidence type="ECO:0000313" key="2">
    <source>
        <dbReference type="EMBL" id="OLU46592.1"/>
    </source>
</evidence>
<feature type="transmembrane region" description="Helical" evidence="1">
    <location>
        <begin position="34"/>
        <end position="53"/>
    </location>
</feature>
<organism evidence="2 3">
    <name type="scientific">Dubosiella newyorkensis</name>
    <dbReference type="NCBI Taxonomy" id="1862672"/>
    <lineage>
        <taxon>Bacteria</taxon>
        <taxon>Bacillati</taxon>
        <taxon>Bacillota</taxon>
        <taxon>Erysipelotrichia</taxon>
        <taxon>Erysipelotrichales</taxon>
        <taxon>Erysipelotrichaceae</taxon>
        <taxon>Dubosiella</taxon>
    </lineage>
</organism>
<dbReference type="GeneID" id="78275367"/>
<keyword evidence="1" id="KW-0472">Membrane</keyword>
<dbReference type="Proteomes" id="UP000186705">
    <property type="component" value="Unassembled WGS sequence"/>
</dbReference>
<evidence type="ECO:0000313" key="3">
    <source>
        <dbReference type="Proteomes" id="UP000186705"/>
    </source>
</evidence>
<comment type="caution">
    <text evidence="2">The sequence shown here is derived from an EMBL/GenBank/DDBJ whole genome shotgun (WGS) entry which is preliminary data.</text>
</comment>
<accession>A0A1U7NMS3</accession>
<reference evidence="2 3" key="1">
    <citation type="submission" date="2016-11" db="EMBL/GenBank/DDBJ databases">
        <title>Description of two novel members of the family Erysipelotrichaceae: Ileibacterium lipovorans gen. nov., sp. nov. and Dubosiella newyorkensis, gen. nov., sp. nov.</title>
        <authorList>
            <person name="Cox L.M."/>
            <person name="Sohn J."/>
            <person name="Tyrrell K.L."/>
            <person name="Citron D.M."/>
            <person name="Lawson P.A."/>
            <person name="Patel N.B."/>
            <person name="Iizumi T."/>
            <person name="Perez-Perez G.I."/>
            <person name="Goldstein E.J."/>
            <person name="Blaser M.J."/>
        </authorList>
    </citation>
    <scope>NUCLEOTIDE SEQUENCE [LARGE SCALE GENOMIC DNA]</scope>
    <source>
        <strain evidence="2 3">NYU-BL-A4</strain>
    </source>
</reference>
<keyword evidence="1" id="KW-1133">Transmembrane helix</keyword>
<dbReference type="AlphaFoldDB" id="A0A1U7NMS3"/>
<dbReference type="RefSeq" id="WP_076341249.1">
    <property type="nucleotide sequence ID" value="NZ_CAOOJT010000045.1"/>
</dbReference>
<name>A0A1U7NMS3_9FIRM</name>
<dbReference type="EMBL" id="MPKA01000062">
    <property type="protein sequence ID" value="OLU46592.1"/>
    <property type="molecule type" value="Genomic_DNA"/>
</dbReference>
<proteinExistence type="predicted"/>
<dbReference type="STRING" id="1862672.BO225_05320"/>
<gene>
    <name evidence="2" type="ORF">BO225_05320</name>
</gene>
<sequence>MTRYLPRLFTILFIGMFALKTFFGFDLSWWIVFSPLYLPFVIVFSLAFQKALLELFEENKL</sequence>